<evidence type="ECO:0000313" key="3">
    <source>
        <dbReference type="Proteomes" id="UP001151760"/>
    </source>
</evidence>
<keyword evidence="1" id="KW-1133">Transmembrane helix</keyword>
<comment type="caution">
    <text evidence="2">The sequence shown here is derived from an EMBL/GenBank/DDBJ whole genome shotgun (WGS) entry which is preliminary data.</text>
</comment>
<sequence length="248" mass="27495">MKLSKRGYKGDLAKLDVAMKMWKRFIEVEVAAGEIEQQGRILDNKDNSLVFGVFKLMKWVSKDPSYNWWQFEYPRELFLGSRSFGFAVLGQMTYLVASSTLDSARSYVMQGASFTQGTVSSIPIGGNISPGGFSPFILLVVILVMVVIVVVVLVVVVIGVVIVVAIIGNYVLLPDPLTFDLFWGLEAVTFPSMLLGWAYVFHQDKASSVRVPVPNVTLFSSAHLLRENTDSVRSNQRIRLTAPSVPLK</sequence>
<organism evidence="2 3">
    <name type="scientific">Tanacetum coccineum</name>
    <dbReference type="NCBI Taxonomy" id="301880"/>
    <lineage>
        <taxon>Eukaryota</taxon>
        <taxon>Viridiplantae</taxon>
        <taxon>Streptophyta</taxon>
        <taxon>Embryophyta</taxon>
        <taxon>Tracheophyta</taxon>
        <taxon>Spermatophyta</taxon>
        <taxon>Magnoliopsida</taxon>
        <taxon>eudicotyledons</taxon>
        <taxon>Gunneridae</taxon>
        <taxon>Pentapetalae</taxon>
        <taxon>asterids</taxon>
        <taxon>campanulids</taxon>
        <taxon>Asterales</taxon>
        <taxon>Asteraceae</taxon>
        <taxon>Asteroideae</taxon>
        <taxon>Anthemideae</taxon>
        <taxon>Anthemidinae</taxon>
        <taxon>Tanacetum</taxon>
    </lineage>
</organism>
<keyword evidence="1" id="KW-0472">Membrane</keyword>
<proteinExistence type="predicted"/>
<name>A0ABQ5DMH1_9ASTR</name>
<feature type="transmembrane region" description="Helical" evidence="1">
    <location>
        <begin position="136"/>
        <end position="169"/>
    </location>
</feature>
<dbReference type="EMBL" id="BQNB010015392">
    <property type="protein sequence ID" value="GJT39508.1"/>
    <property type="molecule type" value="Genomic_DNA"/>
</dbReference>
<protein>
    <submittedName>
        <fullName evidence="2">Uncharacterized protein</fullName>
    </submittedName>
</protein>
<gene>
    <name evidence="2" type="ORF">Tco_0939373</name>
</gene>
<reference evidence="2" key="2">
    <citation type="submission" date="2022-01" db="EMBL/GenBank/DDBJ databases">
        <authorList>
            <person name="Yamashiro T."/>
            <person name="Shiraishi A."/>
            <person name="Satake H."/>
            <person name="Nakayama K."/>
        </authorList>
    </citation>
    <scope>NUCLEOTIDE SEQUENCE</scope>
</reference>
<evidence type="ECO:0000313" key="2">
    <source>
        <dbReference type="EMBL" id="GJT39508.1"/>
    </source>
</evidence>
<evidence type="ECO:0000256" key="1">
    <source>
        <dbReference type="SAM" id="Phobius"/>
    </source>
</evidence>
<keyword evidence="3" id="KW-1185">Reference proteome</keyword>
<reference evidence="2" key="1">
    <citation type="journal article" date="2022" name="Int. J. Mol. Sci.">
        <title>Draft Genome of Tanacetum Coccineum: Genomic Comparison of Closely Related Tanacetum-Family Plants.</title>
        <authorList>
            <person name="Yamashiro T."/>
            <person name="Shiraishi A."/>
            <person name="Nakayama K."/>
            <person name="Satake H."/>
        </authorList>
    </citation>
    <scope>NUCLEOTIDE SEQUENCE</scope>
</reference>
<keyword evidence="1" id="KW-0812">Transmembrane</keyword>
<dbReference type="Proteomes" id="UP001151760">
    <property type="component" value="Unassembled WGS sequence"/>
</dbReference>
<accession>A0ABQ5DMH1</accession>
<feature type="transmembrane region" description="Helical" evidence="1">
    <location>
        <begin position="181"/>
        <end position="201"/>
    </location>
</feature>